<evidence type="ECO:0000256" key="2">
    <source>
        <dbReference type="SAM" id="MobiDB-lite"/>
    </source>
</evidence>
<dbReference type="AlphaFoldDB" id="A0A846XXF9"/>
<feature type="domain" description="PPE" evidence="3">
    <location>
        <begin position="14"/>
        <end position="175"/>
    </location>
</feature>
<proteinExistence type="inferred from homology"/>
<comment type="similarity">
    <text evidence="1">Belongs to the mycobacterial PPE family.</text>
</comment>
<dbReference type="InterPro" id="IPR038332">
    <property type="entry name" value="PPE_sf"/>
</dbReference>
<name>A0A846XXF9_9NOCA</name>
<dbReference type="Proteomes" id="UP000565711">
    <property type="component" value="Unassembled WGS sequence"/>
</dbReference>
<dbReference type="Gene3D" id="1.20.1260.20">
    <property type="entry name" value="PPE superfamily"/>
    <property type="match status" value="1"/>
</dbReference>
<evidence type="ECO:0000259" key="3">
    <source>
        <dbReference type="Pfam" id="PF00823"/>
    </source>
</evidence>
<evidence type="ECO:0000313" key="5">
    <source>
        <dbReference type="Proteomes" id="UP000565711"/>
    </source>
</evidence>
<keyword evidence="5" id="KW-1185">Reference proteome</keyword>
<reference evidence="4 5" key="1">
    <citation type="submission" date="2020-04" db="EMBL/GenBank/DDBJ databases">
        <title>MicrobeNet Type strains.</title>
        <authorList>
            <person name="Nicholson A.C."/>
        </authorList>
    </citation>
    <scope>NUCLEOTIDE SEQUENCE [LARGE SCALE GENOMIC DNA]</scope>
    <source>
        <strain evidence="4 5">JCM 12354</strain>
    </source>
</reference>
<dbReference type="RefSeq" id="WP_168436099.1">
    <property type="nucleotide sequence ID" value="NZ_JAAXOP010000004.1"/>
</dbReference>
<sequence>MIEPPGDGFTGVVWEARPTERLARELTVGPGSIPMAEAAAAWGRIAAHFAAAVLDYDRIVAEIRGHWRSERSDEVVERVARMRDWLSDAATAAGRNAVHAGEQAAAYEVARLAMPHVTEIAALEQALRTVQTAGAALGAPLLGTAADISADQDVAKSGAARVMRTYEAATEPLAVPWQQAEPPVLATGDALAGEQAAPAIAASAGLPGVSGVPAATGPAVVTVPHALTGTRLRTVAGATQYSEVTTAPAAAARSVATGQLMPAAAGPAAAAQTEEEHAARAGAASTSAVATFEADAGSAVVPAVLGGIEAAPGTAEPSPRGIAEPERGQPWRP</sequence>
<dbReference type="InterPro" id="IPR000030">
    <property type="entry name" value="PPE_dom"/>
</dbReference>
<protein>
    <submittedName>
        <fullName evidence="4">PPE domain-containing protein</fullName>
    </submittedName>
</protein>
<dbReference type="Pfam" id="PF00823">
    <property type="entry name" value="PPE"/>
    <property type="match status" value="1"/>
</dbReference>
<dbReference type="SUPFAM" id="SSF140459">
    <property type="entry name" value="PE/PPE dimer-like"/>
    <property type="match status" value="1"/>
</dbReference>
<evidence type="ECO:0000313" key="4">
    <source>
        <dbReference type="EMBL" id="NKY50395.1"/>
    </source>
</evidence>
<feature type="compositionally biased region" description="Basic and acidic residues" evidence="2">
    <location>
        <begin position="323"/>
        <end position="333"/>
    </location>
</feature>
<comment type="caution">
    <text evidence="4">The sequence shown here is derived from an EMBL/GenBank/DDBJ whole genome shotgun (WGS) entry which is preliminary data.</text>
</comment>
<feature type="region of interest" description="Disordered" evidence="2">
    <location>
        <begin position="310"/>
        <end position="333"/>
    </location>
</feature>
<organism evidence="4 5">
    <name type="scientific">Nocardia vermiculata</name>
    <dbReference type="NCBI Taxonomy" id="257274"/>
    <lineage>
        <taxon>Bacteria</taxon>
        <taxon>Bacillati</taxon>
        <taxon>Actinomycetota</taxon>
        <taxon>Actinomycetes</taxon>
        <taxon>Mycobacteriales</taxon>
        <taxon>Nocardiaceae</taxon>
        <taxon>Nocardia</taxon>
    </lineage>
</organism>
<evidence type="ECO:0000256" key="1">
    <source>
        <dbReference type="ARBA" id="ARBA00010652"/>
    </source>
</evidence>
<gene>
    <name evidence="4" type="ORF">HGA08_09250</name>
</gene>
<accession>A0A846XXF9</accession>
<dbReference type="EMBL" id="JAAXOP010000004">
    <property type="protein sequence ID" value="NKY50395.1"/>
    <property type="molecule type" value="Genomic_DNA"/>
</dbReference>